<feature type="coiled-coil region" evidence="1">
    <location>
        <begin position="146"/>
        <end position="173"/>
    </location>
</feature>
<dbReference type="AlphaFoldDB" id="X0VAM4"/>
<evidence type="ECO:0000313" key="3">
    <source>
        <dbReference type="EMBL" id="GAG09503.1"/>
    </source>
</evidence>
<gene>
    <name evidence="3" type="ORF">S01H1_46636</name>
</gene>
<feature type="domain" description="DUF4062" evidence="2">
    <location>
        <begin position="2"/>
        <end position="64"/>
    </location>
</feature>
<keyword evidence="1" id="KW-0175">Coiled coil</keyword>
<protein>
    <recommendedName>
        <fullName evidence="2">DUF4062 domain-containing protein</fullName>
    </recommendedName>
</protein>
<dbReference type="InterPro" id="IPR025139">
    <property type="entry name" value="DUF4062"/>
</dbReference>
<evidence type="ECO:0000256" key="1">
    <source>
        <dbReference type="SAM" id="Coils"/>
    </source>
</evidence>
<evidence type="ECO:0000259" key="2">
    <source>
        <dbReference type="Pfam" id="PF13271"/>
    </source>
</evidence>
<proteinExistence type="predicted"/>
<accession>X0VAM4</accession>
<sequence>MHALLELDCMPSGMELFPAANESQWSLIKKVIDDCDYYVLILGGRYGSCGPDGLSYTEMEYRYALSIGKPTIAFLHKDPGTIQAKYCESTKEGKEKLAVFRSFVEEKLCKHWSTPAELGSVVSRSLIQLIKTTPAVGWVRADELPTKDATLELLKLRQRVEELKSELGRIRTTAPKGSEDLAQSEELHPLKYSFDCCDRLYNHRT</sequence>
<feature type="non-terminal residue" evidence="3">
    <location>
        <position position="205"/>
    </location>
</feature>
<reference evidence="3" key="1">
    <citation type="journal article" date="2014" name="Front. Microbiol.">
        <title>High frequency of phylogenetically diverse reductive dehalogenase-homologous genes in deep subseafloor sedimentary metagenomes.</title>
        <authorList>
            <person name="Kawai M."/>
            <person name="Futagami T."/>
            <person name="Toyoda A."/>
            <person name="Takaki Y."/>
            <person name="Nishi S."/>
            <person name="Hori S."/>
            <person name="Arai W."/>
            <person name="Tsubouchi T."/>
            <person name="Morono Y."/>
            <person name="Uchiyama I."/>
            <person name="Ito T."/>
            <person name="Fujiyama A."/>
            <person name="Inagaki F."/>
            <person name="Takami H."/>
        </authorList>
    </citation>
    <scope>NUCLEOTIDE SEQUENCE</scope>
    <source>
        <strain evidence="3">Expedition CK06-06</strain>
    </source>
</reference>
<dbReference type="Pfam" id="PF13271">
    <property type="entry name" value="DUF4062"/>
    <property type="match status" value="1"/>
</dbReference>
<name>X0VAM4_9ZZZZ</name>
<comment type="caution">
    <text evidence="3">The sequence shown here is derived from an EMBL/GenBank/DDBJ whole genome shotgun (WGS) entry which is preliminary data.</text>
</comment>
<organism evidence="3">
    <name type="scientific">marine sediment metagenome</name>
    <dbReference type="NCBI Taxonomy" id="412755"/>
    <lineage>
        <taxon>unclassified sequences</taxon>
        <taxon>metagenomes</taxon>
        <taxon>ecological metagenomes</taxon>
    </lineage>
</organism>
<dbReference type="EMBL" id="BARS01029868">
    <property type="protein sequence ID" value="GAG09503.1"/>
    <property type="molecule type" value="Genomic_DNA"/>
</dbReference>